<evidence type="ECO:0000313" key="2">
    <source>
        <dbReference type="Proteomes" id="UP000261828"/>
    </source>
</evidence>
<organism evidence="1 2">
    <name type="scientific">Flagellimonas nanhaiensis</name>
    <dbReference type="NCBI Taxonomy" id="2292706"/>
    <lineage>
        <taxon>Bacteria</taxon>
        <taxon>Pseudomonadati</taxon>
        <taxon>Bacteroidota</taxon>
        <taxon>Flavobacteriia</taxon>
        <taxon>Flavobacteriales</taxon>
        <taxon>Flavobacteriaceae</taxon>
        <taxon>Flagellimonas</taxon>
    </lineage>
</organism>
<reference evidence="1 2" key="1">
    <citation type="submission" date="2018-08" db="EMBL/GenBank/DDBJ databases">
        <title>Muricauda nanhaiensis sp. nov., isolated from seawater of the South China Sea.</title>
        <authorList>
            <person name="Dang Y."/>
        </authorList>
    </citation>
    <scope>NUCLEOTIDE SEQUENCE [LARGE SCALE GENOMIC DNA]</scope>
    <source>
        <strain evidence="1 2">SM1704</strain>
    </source>
</reference>
<dbReference type="RefSeq" id="WP_116185458.1">
    <property type="nucleotide sequence ID" value="NZ_QTJX01000004.1"/>
</dbReference>
<dbReference type="Proteomes" id="UP000261828">
    <property type="component" value="Unassembled WGS sequence"/>
</dbReference>
<dbReference type="EMBL" id="QTJX01000004">
    <property type="protein sequence ID" value="RDY58469.1"/>
    <property type="molecule type" value="Genomic_DNA"/>
</dbReference>
<proteinExistence type="predicted"/>
<dbReference type="OrthoDB" id="9865073at2"/>
<keyword evidence="2" id="KW-1185">Reference proteome</keyword>
<protein>
    <submittedName>
        <fullName evidence="1">Uncharacterized protein</fullName>
    </submittedName>
</protein>
<accession>A0A371JMV0</accession>
<dbReference type="AlphaFoldDB" id="A0A371JMV0"/>
<comment type="caution">
    <text evidence="1">The sequence shown here is derived from an EMBL/GenBank/DDBJ whole genome shotgun (WGS) entry which is preliminary data.</text>
</comment>
<evidence type="ECO:0000313" key="1">
    <source>
        <dbReference type="EMBL" id="RDY58469.1"/>
    </source>
</evidence>
<name>A0A371JMV0_9FLAO</name>
<gene>
    <name evidence="1" type="ORF">DX873_15830</name>
</gene>
<sequence length="77" mass="9165">MKWLEKFFPVQSRESEIEDTVHNCVNAIINSSNEYGPEEQLRIAIEVKNKIRSVLENEHLEILNDLHRYEKVLQIED</sequence>